<dbReference type="Pfam" id="PF00130">
    <property type="entry name" value="C1_1"/>
    <property type="match status" value="1"/>
</dbReference>
<evidence type="ECO:0000313" key="17">
    <source>
        <dbReference type="Proteomes" id="UP000030746"/>
    </source>
</evidence>
<evidence type="ECO:0000256" key="12">
    <source>
        <dbReference type="SAM" id="MobiDB-lite"/>
    </source>
</evidence>
<keyword evidence="17" id="KW-1185">Reference proteome</keyword>
<dbReference type="InterPro" id="IPR036860">
    <property type="entry name" value="SH2_dom_sf"/>
</dbReference>
<dbReference type="OrthoDB" id="3196451at2759"/>
<dbReference type="SMART" id="SM00324">
    <property type="entry name" value="RhoGAP"/>
    <property type="match status" value="1"/>
</dbReference>
<dbReference type="InterPro" id="IPR008936">
    <property type="entry name" value="Rho_GTPase_activation_prot"/>
</dbReference>
<dbReference type="Pfam" id="PF00620">
    <property type="entry name" value="RhoGAP"/>
    <property type="match status" value="1"/>
</dbReference>
<feature type="domain" description="Rho-GAP" evidence="15">
    <location>
        <begin position="276"/>
        <end position="467"/>
    </location>
</feature>
<proteinExistence type="predicted"/>
<evidence type="ECO:0000259" key="14">
    <source>
        <dbReference type="PROSITE" id="PS50081"/>
    </source>
</evidence>
<dbReference type="GO" id="GO:0007165">
    <property type="term" value="P:signal transduction"/>
    <property type="evidence" value="ECO:0007669"/>
    <property type="project" value="InterPro"/>
</dbReference>
<feature type="domain" description="Phorbol-ester/DAG-type" evidence="14">
    <location>
        <begin position="213"/>
        <end position="263"/>
    </location>
</feature>
<name>V4A9X4_LOTGI</name>
<dbReference type="PROSITE" id="PS00479">
    <property type="entry name" value="ZF_DAG_PE_1"/>
    <property type="match status" value="1"/>
</dbReference>
<evidence type="ECO:0000256" key="9">
    <source>
        <dbReference type="ARBA" id="ARBA00076015"/>
    </source>
</evidence>
<dbReference type="SUPFAM" id="SSF48350">
    <property type="entry name" value="GTPase activation domain, GAP"/>
    <property type="match status" value="1"/>
</dbReference>
<dbReference type="HOGENOM" id="CLU_015883_0_0_1"/>
<dbReference type="InterPro" id="IPR046349">
    <property type="entry name" value="C1-like_sf"/>
</dbReference>
<dbReference type="InterPro" id="IPR000198">
    <property type="entry name" value="RhoGAP_dom"/>
</dbReference>
<dbReference type="InterPro" id="IPR051854">
    <property type="entry name" value="Rho-type_GAP"/>
</dbReference>
<dbReference type="PROSITE" id="PS50081">
    <property type="entry name" value="ZF_DAG_PE_2"/>
    <property type="match status" value="1"/>
</dbReference>
<evidence type="ECO:0000313" key="16">
    <source>
        <dbReference type="EMBL" id="ESO90101.1"/>
    </source>
</evidence>
<dbReference type="SMART" id="SM00252">
    <property type="entry name" value="SH2"/>
    <property type="match status" value="1"/>
</dbReference>
<dbReference type="Gene3D" id="1.10.555.10">
    <property type="entry name" value="Rho GTPase activation protein"/>
    <property type="match status" value="1"/>
</dbReference>
<dbReference type="GO" id="GO:0005096">
    <property type="term" value="F:GTPase activator activity"/>
    <property type="evidence" value="ECO:0007669"/>
    <property type="project" value="UniProtKB-KW"/>
</dbReference>
<dbReference type="CDD" id="cd20806">
    <property type="entry name" value="C1_CHN"/>
    <property type="match status" value="1"/>
</dbReference>
<dbReference type="InterPro" id="IPR000980">
    <property type="entry name" value="SH2"/>
</dbReference>
<evidence type="ECO:0000256" key="10">
    <source>
        <dbReference type="ARBA" id="ARBA00077047"/>
    </source>
</evidence>
<evidence type="ECO:0000259" key="13">
    <source>
        <dbReference type="PROSITE" id="PS50001"/>
    </source>
</evidence>
<dbReference type="CTD" id="20246762"/>
<dbReference type="PANTHER" id="PTHR46075:SF2">
    <property type="entry name" value="RHO GTPASE ACTIVATING PROTEIN AT 5A, ISOFORM A"/>
    <property type="match status" value="1"/>
</dbReference>
<protein>
    <recommendedName>
        <fullName evidence="8">Beta-chimaerin</fullName>
    </recommendedName>
    <alternativeName>
        <fullName evidence="9">Beta-chimerin</fullName>
    </alternativeName>
    <alternativeName>
        <fullName evidence="10">Rho GTPase-activating protein 3</fullName>
    </alternativeName>
</protein>
<dbReference type="Proteomes" id="UP000030746">
    <property type="component" value="Unassembled WGS sequence"/>
</dbReference>
<dbReference type="AlphaFoldDB" id="V4A9X4"/>
<comment type="subcellular location">
    <subcellularLocation>
        <location evidence="1">Membrane</location>
        <topology evidence="1">Peripheral membrane protein</topology>
    </subcellularLocation>
</comment>
<gene>
    <name evidence="16" type="ORF">LOTGIDRAFT_218141</name>
</gene>
<evidence type="ECO:0000256" key="4">
    <source>
        <dbReference type="ARBA" id="ARBA00022771"/>
    </source>
</evidence>
<evidence type="ECO:0000256" key="1">
    <source>
        <dbReference type="ARBA" id="ARBA00004170"/>
    </source>
</evidence>
<keyword evidence="6 11" id="KW-0727">SH2 domain</keyword>
<dbReference type="STRING" id="225164.V4A9X4"/>
<dbReference type="FunFam" id="3.30.60.20:FF:000025">
    <property type="entry name" value="Chimaerin"/>
    <property type="match status" value="1"/>
</dbReference>
<dbReference type="SUPFAM" id="SSF55550">
    <property type="entry name" value="SH2 domain"/>
    <property type="match status" value="1"/>
</dbReference>
<dbReference type="GO" id="GO:0008270">
    <property type="term" value="F:zinc ion binding"/>
    <property type="evidence" value="ECO:0007669"/>
    <property type="project" value="UniProtKB-KW"/>
</dbReference>
<dbReference type="Pfam" id="PF00017">
    <property type="entry name" value="SH2"/>
    <property type="match status" value="1"/>
</dbReference>
<dbReference type="KEGG" id="lgi:LOTGIDRAFT_218141"/>
<keyword evidence="4" id="KW-0863">Zinc-finger</keyword>
<dbReference type="PRINTS" id="PR00008">
    <property type="entry name" value="DAGPEDOMAIN"/>
</dbReference>
<dbReference type="InterPro" id="IPR002219">
    <property type="entry name" value="PKC_DAG/PE"/>
</dbReference>
<dbReference type="SMART" id="SM00109">
    <property type="entry name" value="C1"/>
    <property type="match status" value="1"/>
</dbReference>
<evidence type="ECO:0000256" key="8">
    <source>
        <dbReference type="ARBA" id="ARBA00073081"/>
    </source>
</evidence>
<evidence type="ECO:0000256" key="7">
    <source>
        <dbReference type="ARBA" id="ARBA00023136"/>
    </source>
</evidence>
<dbReference type="PANTHER" id="PTHR46075">
    <property type="entry name" value="CHIMERIN FAMILY MEMBER"/>
    <property type="match status" value="1"/>
</dbReference>
<dbReference type="FunFam" id="1.10.555.10:FF:000005">
    <property type="entry name" value="Chimaerin"/>
    <property type="match status" value="1"/>
</dbReference>
<dbReference type="PROSITE" id="PS50238">
    <property type="entry name" value="RHOGAP"/>
    <property type="match status" value="1"/>
</dbReference>
<evidence type="ECO:0000256" key="5">
    <source>
        <dbReference type="ARBA" id="ARBA00022833"/>
    </source>
</evidence>
<keyword evidence="2" id="KW-0343">GTPase activation</keyword>
<feature type="domain" description="SH2" evidence="13">
    <location>
        <begin position="46"/>
        <end position="118"/>
    </location>
</feature>
<organism evidence="16 17">
    <name type="scientific">Lottia gigantea</name>
    <name type="common">Giant owl limpet</name>
    <dbReference type="NCBI Taxonomy" id="225164"/>
    <lineage>
        <taxon>Eukaryota</taxon>
        <taxon>Metazoa</taxon>
        <taxon>Spiralia</taxon>
        <taxon>Lophotrochozoa</taxon>
        <taxon>Mollusca</taxon>
        <taxon>Gastropoda</taxon>
        <taxon>Patellogastropoda</taxon>
        <taxon>Lottioidea</taxon>
        <taxon>Lottiidae</taxon>
        <taxon>Lottia</taxon>
    </lineage>
</organism>
<sequence>MYDGEESLPLPTWKTYLYTLQQQAPKPHRIICQREIPNRPLYYGKEFHGNLSRDEADRLLSQGDGCYLVRKSERAPDTFTLAIRFNGETKNFRLYYNEKDQKHFVGTKFFDTIHDLVEDGLIHYYIEANAADYISALPKESNYEESPYLAYSAKRKRLVNHRSRPASSRRLDYPDSGQLTSHNDIPDTVAEETENLDISEYDIPTDWKDIEKPHCFKVQNFMGLHWCDYCANFMWGLIAQGVKCQDCGFSAHKKCSEAVPNDCMPDMKYVKRIFGGDLTTVVKAQKSPVPVIVEKCVKEIESRGFESEGLYRIAGFHDDVEAVRMAFDKDGENADIGPSKYEDINTITSALKLYFRLLPIPLITFDVYKLLIDVIKNEDQLSQLKLIKEAISRLPPAHYQTLKYLGAHLLRVKDHCKKTLMSVENLSIVFAPTLMRPIETDPMVSLMSVKYEQKVIEYILVHFREILGK</sequence>
<dbReference type="Gene3D" id="3.30.505.10">
    <property type="entry name" value="SH2 domain"/>
    <property type="match status" value="1"/>
</dbReference>
<evidence type="ECO:0000256" key="6">
    <source>
        <dbReference type="ARBA" id="ARBA00022999"/>
    </source>
</evidence>
<evidence type="ECO:0000259" key="15">
    <source>
        <dbReference type="PROSITE" id="PS50238"/>
    </source>
</evidence>
<keyword evidence="5" id="KW-0862">Zinc</keyword>
<dbReference type="RefSeq" id="XP_009059177.1">
    <property type="nucleotide sequence ID" value="XM_009060929.1"/>
</dbReference>
<feature type="region of interest" description="Disordered" evidence="12">
    <location>
        <begin position="160"/>
        <end position="187"/>
    </location>
</feature>
<dbReference type="PROSITE" id="PS50001">
    <property type="entry name" value="SH2"/>
    <property type="match status" value="1"/>
</dbReference>
<evidence type="ECO:0000256" key="2">
    <source>
        <dbReference type="ARBA" id="ARBA00022468"/>
    </source>
</evidence>
<dbReference type="GO" id="GO:0016020">
    <property type="term" value="C:membrane"/>
    <property type="evidence" value="ECO:0007669"/>
    <property type="project" value="UniProtKB-SubCell"/>
</dbReference>
<dbReference type="OMA" id="HCKTIFA"/>
<keyword evidence="7" id="KW-0472">Membrane</keyword>
<evidence type="ECO:0000256" key="3">
    <source>
        <dbReference type="ARBA" id="ARBA00022723"/>
    </source>
</evidence>
<reference evidence="16 17" key="1">
    <citation type="journal article" date="2013" name="Nature">
        <title>Insights into bilaterian evolution from three spiralian genomes.</title>
        <authorList>
            <person name="Simakov O."/>
            <person name="Marletaz F."/>
            <person name="Cho S.J."/>
            <person name="Edsinger-Gonzales E."/>
            <person name="Havlak P."/>
            <person name="Hellsten U."/>
            <person name="Kuo D.H."/>
            <person name="Larsson T."/>
            <person name="Lv J."/>
            <person name="Arendt D."/>
            <person name="Savage R."/>
            <person name="Osoegawa K."/>
            <person name="de Jong P."/>
            <person name="Grimwood J."/>
            <person name="Chapman J.A."/>
            <person name="Shapiro H."/>
            <person name="Aerts A."/>
            <person name="Otillar R.P."/>
            <person name="Terry A.Y."/>
            <person name="Boore J.L."/>
            <person name="Grigoriev I.V."/>
            <person name="Lindberg D.R."/>
            <person name="Seaver E.C."/>
            <person name="Weisblat D.A."/>
            <person name="Putnam N.H."/>
            <person name="Rokhsar D.S."/>
        </authorList>
    </citation>
    <scope>NUCLEOTIDE SEQUENCE [LARGE SCALE GENOMIC DNA]</scope>
</reference>
<keyword evidence="3" id="KW-0479">Metal-binding</keyword>
<evidence type="ECO:0000256" key="11">
    <source>
        <dbReference type="PROSITE-ProRule" id="PRU00191"/>
    </source>
</evidence>
<dbReference type="EMBL" id="KB202481">
    <property type="protein sequence ID" value="ESO90101.1"/>
    <property type="molecule type" value="Genomic_DNA"/>
</dbReference>
<dbReference type="InterPro" id="IPR020454">
    <property type="entry name" value="DAG/PE-bd"/>
</dbReference>
<accession>V4A9X4</accession>
<dbReference type="FunFam" id="3.30.505.10:FF:000019">
    <property type="entry name" value="Chimaerin"/>
    <property type="match status" value="1"/>
</dbReference>
<dbReference type="SUPFAM" id="SSF57889">
    <property type="entry name" value="Cysteine-rich domain"/>
    <property type="match status" value="1"/>
</dbReference>
<dbReference type="Gene3D" id="3.30.60.20">
    <property type="match status" value="1"/>
</dbReference>
<dbReference type="GeneID" id="20246762"/>